<keyword evidence="3" id="KW-0012">Acyltransferase</keyword>
<dbReference type="Proteomes" id="UP001206067">
    <property type="component" value="Unassembled WGS sequence"/>
</dbReference>
<feature type="transmembrane region" description="Helical" evidence="1">
    <location>
        <begin position="133"/>
        <end position="153"/>
    </location>
</feature>
<feature type="transmembrane region" description="Helical" evidence="1">
    <location>
        <begin position="265"/>
        <end position="284"/>
    </location>
</feature>
<keyword evidence="1" id="KW-0812">Transmembrane</keyword>
<dbReference type="PANTHER" id="PTHR36927:SF3">
    <property type="entry name" value="GLUCANS BIOSYNTHESIS PROTEIN C"/>
    <property type="match status" value="1"/>
</dbReference>
<feature type="transmembrane region" description="Helical" evidence="1">
    <location>
        <begin position="165"/>
        <end position="183"/>
    </location>
</feature>
<dbReference type="InterPro" id="IPR002656">
    <property type="entry name" value="Acyl_transf_3_dom"/>
</dbReference>
<keyword evidence="3" id="KW-0808">Transferase</keyword>
<accession>A0ABT1XMR5</accession>
<feature type="transmembrane region" description="Helical" evidence="1">
    <location>
        <begin position="57"/>
        <end position="75"/>
    </location>
</feature>
<organism evidence="3 4">
    <name type="scientific">Parerythrobacter lacustris</name>
    <dbReference type="NCBI Taxonomy" id="2969984"/>
    <lineage>
        <taxon>Bacteria</taxon>
        <taxon>Pseudomonadati</taxon>
        <taxon>Pseudomonadota</taxon>
        <taxon>Alphaproteobacteria</taxon>
        <taxon>Sphingomonadales</taxon>
        <taxon>Erythrobacteraceae</taxon>
        <taxon>Parerythrobacter</taxon>
    </lineage>
</organism>
<evidence type="ECO:0000259" key="2">
    <source>
        <dbReference type="Pfam" id="PF01757"/>
    </source>
</evidence>
<evidence type="ECO:0000313" key="4">
    <source>
        <dbReference type="Proteomes" id="UP001206067"/>
    </source>
</evidence>
<dbReference type="EMBL" id="JANKHH010000001">
    <property type="protein sequence ID" value="MCR2832872.1"/>
    <property type="molecule type" value="Genomic_DNA"/>
</dbReference>
<protein>
    <submittedName>
        <fullName evidence="3">Acyltransferase family protein</fullName>
    </submittedName>
</protein>
<gene>
    <name evidence="3" type="ORF">NSO95_02840</name>
</gene>
<evidence type="ECO:0000313" key="3">
    <source>
        <dbReference type="EMBL" id="MCR2832872.1"/>
    </source>
</evidence>
<evidence type="ECO:0000256" key="1">
    <source>
        <dbReference type="SAM" id="Phobius"/>
    </source>
</evidence>
<keyword evidence="4" id="KW-1185">Reference proteome</keyword>
<keyword evidence="1" id="KW-0472">Membrane</keyword>
<keyword evidence="1" id="KW-1133">Transmembrane helix</keyword>
<feature type="domain" description="Acyltransferase 3" evidence="2">
    <location>
        <begin position="9"/>
        <end position="352"/>
    </location>
</feature>
<dbReference type="Pfam" id="PF01757">
    <property type="entry name" value="Acyl_transf_3"/>
    <property type="match status" value="1"/>
</dbReference>
<feature type="transmembrane region" description="Helical" evidence="1">
    <location>
        <begin position="203"/>
        <end position="220"/>
    </location>
</feature>
<name>A0ABT1XMR5_9SPHN</name>
<comment type="caution">
    <text evidence="3">The sequence shown here is derived from an EMBL/GenBank/DDBJ whole genome shotgun (WGS) entry which is preliminary data.</text>
</comment>
<sequence>MQNGPDRINELDWVRVLVVFAVFLHHVGMPFNGDDWLIMNRESSSLLDDIMVYFEQFRLPSLFMVAGVGASLLLAKRSAGRFAIEKAKRLLIPLTIGVLLIVPPQLYFRNPEEFTSLWSAYPELALELETQHLWFIEYLFVFSLLAIPFHRLLRSDRGRMAINALSYVLIHPVGLISLGLVLAALRIGLKIYFPSDDLGLDNLSSSIFYLFFFMAGLLLAQRVELWRTLGDNLATIGGAFAAISIVFYVYYLFDFSSFASIETLWSIWWALASLVAWTGALTLIGGAQRYLKASPGWLQKSNMLIYPFYILHQTVIVVLAFHIVEWSAGIAVKMSVLLLSSFAITAAICAFLIYPFNVARFMFGLKPKPARTAG</sequence>
<feature type="transmembrane region" description="Helical" evidence="1">
    <location>
        <begin position="87"/>
        <end position="108"/>
    </location>
</feature>
<reference evidence="3 4" key="1">
    <citation type="submission" date="2022-08" db="EMBL/GenBank/DDBJ databases">
        <title>Polyphasic taxonomy analysis of Qipengyuania sp.RS5-5.</title>
        <authorList>
            <person name="Xamxidin M."/>
            <person name="Wu M."/>
        </authorList>
    </citation>
    <scope>NUCLEOTIDE SEQUENCE [LARGE SCALE GENOMIC DNA]</scope>
    <source>
        <strain evidence="3 4">RS5-5</strain>
    </source>
</reference>
<feature type="transmembrane region" description="Helical" evidence="1">
    <location>
        <begin position="336"/>
        <end position="356"/>
    </location>
</feature>
<dbReference type="InterPro" id="IPR050623">
    <property type="entry name" value="Glucan_succinyl_AcylTrfase"/>
</dbReference>
<proteinExistence type="predicted"/>
<feature type="transmembrane region" description="Helical" evidence="1">
    <location>
        <begin position="12"/>
        <end position="31"/>
    </location>
</feature>
<feature type="transmembrane region" description="Helical" evidence="1">
    <location>
        <begin position="232"/>
        <end position="253"/>
    </location>
</feature>
<dbReference type="GO" id="GO:0016746">
    <property type="term" value="F:acyltransferase activity"/>
    <property type="evidence" value="ECO:0007669"/>
    <property type="project" value="UniProtKB-KW"/>
</dbReference>
<dbReference type="RefSeq" id="WP_257594629.1">
    <property type="nucleotide sequence ID" value="NZ_JANKHH010000001.1"/>
</dbReference>
<dbReference type="PANTHER" id="PTHR36927">
    <property type="entry name" value="BLR4337 PROTEIN"/>
    <property type="match status" value="1"/>
</dbReference>
<feature type="transmembrane region" description="Helical" evidence="1">
    <location>
        <begin position="304"/>
        <end position="324"/>
    </location>
</feature>